<dbReference type="Pfam" id="PF00892">
    <property type="entry name" value="EamA"/>
    <property type="match status" value="2"/>
</dbReference>
<dbReference type="GO" id="GO:0005886">
    <property type="term" value="C:plasma membrane"/>
    <property type="evidence" value="ECO:0007669"/>
    <property type="project" value="UniProtKB-SubCell"/>
</dbReference>
<sequence>MSNKPFRPSQYAPGKGKKPRLERFGRFGASRVLVGCLLLLAGGFFWGVNGTTSKFLLEDYGVTPIWLACIRELLAGVMFLVVAAISEPKRLLGALKTPRDWPRFVFASLTCVMLAQVAYLFSLDYTNPGTATVMQQLNLIMVLFYVCLVGKRWPSMKEVAAIVLAFAGVFLLVTGGNPTTLYMPLPGLCWGLLDALSGACLAIVPISLINRWGNFTFNGITFTLSGLLLIPFAHPIADAPHLDLRGWGLLGFTVIGGTFLAFWLFLGGVVRAGSLRTSLLSTFEPVVATVTAVVWMGTVFLPTDFIGFALILAMVVVMAVGSSRRSKKSEPELTEQPSSERLKQ</sequence>
<comment type="subcellular location">
    <subcellularLocation>
        <location evidence="1">Cell membrane</location>
        <topology evidence="1">Multi-pass membrane protein</topology>
    </subcellularLocation>
</comment>
<feature type="transmembrane region" description="Helical" evidence="8">
    <location>
        <begin position="278"/>
        <end position="299"/>
    </location>
</feature>
<comment type="similarity">
    <text evidence="2">Belongs to the EamA transporter family.</text>
</comment>
<accession>A0A430FQV0</accession>
<feature type="domain" description="EamA" evidence="9">
    <location>
        <begin position="186"/>
        <end position="318"/>
    </location>
</feature>
<evidence type="ECO:0000256" key="7">
    <source>
        <dbReference type="SAM" id="MobiDB-lite"/>
    </source>
</evidence>
<protein>
    <submittedName>
        <fullName evidence="10">EamA-like transporter family</fullName>
    </submittedName>
</protein>
<feature type="region of interest" description="Disordered" evidence="7">
    <location>
        <begin position="325"/>
        <end position="344"/>
    </location>
</feature>
<name>A0A430FQV0_9BIFI</name>
<feature type="transmembrane region" description="Helical" evidence="8">
    <location>
        <begin position="104"/>
        <end position="121"/>
    </location>
</feature>
<gene>
    <name evidence="10" type="ORF">D2E26_1276</name>
</gene>
<dbReference type="OrthoDB" id="9810818at2"/>
<proteinExistence type="inferred from homology"/>
<evidence type="ECO:0000256" key="8">
    <source>
        <dbReference type="SAM" id="Phobius"/>
    </source>
</evidence>
<dbReference type="RefSeq" id="WP_125963880.1">
    <property type="nucleotide sequence ID" value="NZ_QXGM01000002.1"/>
</dbReference>
<keyword evidence="6 8" id="KW-0472">Membrane</keyword>
<dbReference type="PANTHER" id="PTHR32322:SF18">
    <property type="entry name" value="S-ADENOSYLMETHIONINE_S-ADENOSYLHOMOCYSTEINE TRANSPORTER"/>
    <property type="match status" value="1"/>
</dbReference>
<feature type="transmembrane region" description="Helical" evidence="8">
    <location>
        <begin position="246"/>
        <end position="266"/>
    </location>
</feature>
<feature type="transmembrane region" description="Helical" evidence="8">
    <location>
        <begin position="159"/>
        <end position="176"/>
    </location>
</feature>
<feature type="transmembrane region" description="Helical" evidence="8">
    <location>
        <begin position="133"/>
        <end position="150"/>
    </location>
</feature>
<organism evidence="10 11">
    <name type="scientific">Bifidobacterium dolichotidis</name>
    <dbReference type="NCBI Taxonomy" id="2306976"/>
    <lineage>
        <taxon>Bacteria</taxon>
        <taxon>Bacillati</taxon>
        <taxon>Actinomycetota</taxon>
        <taxon>Actinomycetes</taxon>
        <taxon>Bifidobacteriales</taxon>
        <taxon>Bifidobacteriaceae</taxon>
        <taxon>Bifidobacterium</taxon>
    </lineage>
</organism>
<feature type="transmembrane region" description="Helical" evidence="8">
    <location>
        <begin position="215"/>
        <end position="234"/>
    </location>
</feature>
<comment type="caution">
    <text evidence="10">The sequence shown here is derived from an EMBL/GenBank/DDBJ whole genome shotgun (WGS) entry which is preliminary data.</text>
</comment>
<dbReference type="InterPro" id="IPR050638">
    <property type="entry name" value="AA-Vitamin_Transporters"/>
</dbReference>
<keyword evidence="4 8" id="KW-0812">Transmembrane</keyword>
<feature type="domain" description="EamA" evidence="9">
    <location>
        <begin position="34"/>
        <end position="173"/>
    </location>
</feature>
<evidence type="ECO:0000256" key="2">
    <source>
        <dbReference type="ARBA" id="ARBA00007362"/>
    </source>
</evidence>
<dbReference type="EMBL" id="QXGM01000002">
    <property type="protein sequence ID" value="RSX55222.1"/>
    <property type="molecule type" value="Genomic_DNA"/>
</dbReference>
<dbReference type="SUPFAM" id="SSF103481">
    <property type="entry name" value="Multidrug resistance efflux transporter EmrE"/>
    <property type="match status" value="2"/>
</dbReference>
<evidence type="ECO:0000259" key="9">
    <source>
        <dbReference type="Pfam" id="PF00892"/>
    </source>
</evidence>
<feature type="transmembrane region" description="Helical" evidence="8">
    <location>
        <begin position="305"/>
        <end position="322"/>
    </location>
</feature>
<dbReference type="AlphaFoldDB" id="A0A430FQV0"/>
<evidence type="ECO:0000256" key="1">
    <source>
        <dbReference type="ARBA" id="ARBA00004651"/>
    </source>
</evidence>
<feature type="transmembrane region" description="Helical" evidence="8">
    <location>
        <begin position="65"/>
        <end position="84"/>
    </location>
</feature>
<evidence type="ECO:0000256" key="4">
    <source>
        <dbReference type="ARBA" id="ARBA00022692"/>
    </source>
</evidence>
<feature type="transmembrane region" description="Helical" evidence="8">
    <location>
        <begin position="24"/>
        <end position="45"/>
    </location>
</feature>
<evidence type="ECO:0000256" key="5">
    <source>
        <dbReference type="ARBA" id="ARBA00022989"/>
    </source>
</evidence>
<evidence type="ECO:0000313" key="11">
    <source>
        <dbReference type="Proteomes" id="UP000287609"/>
    </source>
</evidence>
<dbReference type="InterPro" id="IPR000620">
    <property type="entry name" value="EamA_dom"/>
</dbReference>
<evidence type="ECO:0000256" key="6">
    <source>
        <dbReference type="ARBA" id="ARBA00023136"/>
    </source>
</evidence>
<dbReference type="InterPro" id="IPR037185">
    <property type="entry name" value="EmrE-like"/>
</dbReference>
<evidence type="ECO:0000256" key="3">
    <source>
        <dbReference type="ARBA" id="ARBA00022475"/>
    </source>
</evidence>
<reference evidence="10 11" key="1">
    <citation type="submission" date="2018-09" db="EMBL/GenBank/DDBJ databases">
        <title>Characterization of the phylogenetic diversity of five novel species belonging to the genus Bifidobacterium.</title>
        <authorList>
            <person name="Lugli G.A."/>
            <person name="Duranti S."/>
            <person name="Milani C."/>
        </authorList>
    </citation>
    <scope>NUCLEOTIDE SEQUENCE [LARGE SCALE GENOMIC DNA]</scope>
    <source>
        <strain evidence="10 11">2036B</strain>
    </source>
</reference>
<dbReference type="PANTHER" id="PTHR32322">
    <property type="entry name" value="INNER MEMBRANE TRANSPORTER"/>
    <property type="match status" value="1"/>
</dbReference>
<keyword evidence="3" id="KW-1003">Cell membrane</keyword>
<feature type="transmembrane region" description="Helical" evidence="8">
    <location>
        <begin position="188"/>
        <end position="208"/>
    </location>
</feature>
<dbReference type="Proteomes" id="UP000287609">
    <property type="component" value="Unassembled WGS sequence"/>
</dbReference>
<keyword evidence="11" id="KW-1185">Reference proteome</keyword>
<evidence type="ECO:0000313" key="10">
    <source>
        <dbReference type="EMBL" id="RSX55222.1"/>
    </source>
</evidence>
<keyword evidence="5 8" id="KW-1133">Transmembrane helix</keyword>